<accession>F8X2M6</accession>
<dbReference type="Proteomes" id="UP000006420">
    <property type="component" value="Unassembled WGS sequence"/>
</dbReference>
<evidence type="ECO:0000313" key="2">
    <source>
        <dbReference type="EMBL" id="EGK05716.1"/>
    </source>
</evidence>
<feature type="signal peptide" evidence="1">
    <location>
        <begin position="1"/>
        <end position="20"/>
    </location>
</feature>
<organism evidence="2 3">
    <name type="scientific">Dysgonomonas mossii DSM 22836</name>
    <dbReference type="NCBI Taxonomy" id="742767"/>
    <lineage>
        <taxon>Bacteria</taxon>
        <taxon>Pseudomonadati</taxon>
        <taxon>Bacteroidota</taxon>
        <taxon>Bacteroidia</taxon>
        <taxon>Bacteroidales</taxon>
        <taxon>Dysgonomonadaceae</taxon>
        <taxon>Dysgonomonas</taxon>
    </lineage>
</organism>
<reference evidence="2 3" key="1">
    <citation type="submission" date="2011-04" db="EMBL/GenBank/DDBJ databases">
        <title>The Genome Sequence of Dysgonomonas mossii DSM 22836.</title>
        <authorList>
            <consortium name="The Broad Institute Genome Sequencing Platform"/>
            <person name="Earl A."/>
            <person name="Ward D."/>
            <person name="Feldgarden M."/>
            <person name="Gevers D."/>
            <person name="Pudlo N."/>
            <person name="Martens E."/>
            <person name="Allen-Vercoe E."/>
            <person name="Young S.K."/>
            <person name="Zeng Q."/>
            <person name="Gargeya S."/>
            <person name="Fitzgerald M."/>
            <person name="Haas B."/>
            <person name="Abouelleil A."/>
            <person name="Alvarado L."/>
            <person name="Arachchi H.M."/>
            <person name="Berlin A."/>
            <person name="Brown A."/>
            <person name="Chapman S.B."/>
            <person name="Chen Z."/>
            <person name="Dunbar C."/>
            <person name="Freedman E."/>
            <person name="Gearin G."/>
            <person name="Gellesch M."/>
            <person name="Goldberg J."/>
            <person name="Griggs A."/>
            <person name="Gujja S."/>
            <person name="Heiman D."/>
            <person name="Howarth C."/>
            <person name="Larson L."/>
            <person name="Lui A."/>
            <person name="MacDonald P.J.P."/>
            <person name="Mehta T."/>
            <person name="Montmayeur A."/>
            <person name="Murphy C."/>
            <person name="Neiman D."/>
            <person name="Pearson M."/>
            <person name="Priest M."/>
            <person name="Roberts A."/>
            <person name="Saif S."/>
            <person name="Shea T."/>
            <person name="Shenoy N."/>
            <person name="Sisk P."/>
            <person name="Stolte C."/>
            <person name="Sykes S."/>
            <person name="Yandava C."/>
            <person name="Wortman J."/>
            <person name="Nusbaum C."/>
            <person name="Birren B."/>
        </authorList>
    </citation>
    <scope>NUCLEOTIDE SEQUENCE [LARGE SCALE GENOMIC DNA]</scope>
    <source>
        <strain evidence="2 3">DSM 22836</strain>
    </source>
</reference>
<protein>
    <recommendedName>
        <fullName evidence="4">TNF family profile domain-containing protein</fullName>
    </recommendedName>
</protein>
<evidence type="ECO:0000313" key="3">
    <source>
        <dbReference type="Proteomes" id="UP000006420"/>
    </source>
</evidence>
<dbReference type="AlphaFoldDB" id="F8X2M6"/>
<keyword evidence="3" id="KW-1185">Reference proteome</keyword>
<feature type="chain" id="PRO_5003380098" description="TNF family profile domain-containing protein" evidence="1">
    <location>
        <begin position="21"/>
        <end position="303"/>
    </location>
</feature>
<evidence type="ECO:0008006" key="4">
    <source>
        <dbReference type="Google" id="ProtNLM"/>
    </source>
</evidence>
<gene>
    <name evidence="2" type="ORF">HMPREF9456_02518</name>
</gene>
<keyword evidence="1" id="KW-0732">Signal</keyword>
<name>F8X2M6_9BACT</name>
<dbReference type="GeneID" id="78083144"/>
<dbReference type="RefSeq" id="WP_006843883.1">
    <property type="nucleotide sequence ID" value="NZ_AQWJ01000006.1"/>
</dbReference>
<evidence type="ECO:0000256" key="1">
    <source>
        <dbReference type="SAM" id="SignalP"/>
    </source>
</evidence>
<dbReference type="EMBL" id="ADLW01000013">
    <property type="protein sequence ID" value="EGK05716.1"/>
    <property type="molecule type" value="Genomic_DNA"/>
</dbReference>
<proteinExistence type="predicted"/>
<sequence length="303" mass="32985">MNKYIQFLFLAILLAGTCTAQVGIGTANPIGILNVDVLKNNSTTPTGSQLKDDLIFKLNANNEANLVIGGEPLNKEASLELNAPDKALLLNRVALESASDNNTVPSPHDGMIVFNTNTAGSEEDDVSPGTYLNMNNEWLRLIDYEDSGTSTVSKIGALASNVSATPLTNITTGAGANLFPLDQSIIINDAGIYIFSFRLYGSMKTASNTNNTGQVADDYYLYLFKKVADNEVLLSRVDMVVGKAASSSSNNTYFPIMYTPYLRVNDEIIIKIGRRNGALNWDLRGSTNKNEANRTTFVYWKIQ</sequence>
<dbReference type="OrthoDB" id="997384at2"/>
<dbReference type="STRING" id="742767.HMPREF9456_02518"/>
<comment type="caution">
    <text evidence="2">The sequence shown here is derived from an EMBL/GenBank/DDBJ whole genome shotgun (WGS) entry which is preliminary data.</text>
</comment>
<dbReference type="HOGENOM" id="CLU_932957_0_0_10"/>